<feature type="transmembrane region" description="Helical" evidence="1">
    <location>
        <begin position="110"/>
        <end position="136"/>
    </location>
</feature>
<gene>
    <name evidence="3" type="ORF">OH818_15170</name>
</gene>
<accession>A0ABY7BUM5</accession>
<evidence type="ECO:0000313" key="4">
    <source>
        <dbReference type="Proteomes" id="UP001164020"/>
    </source>
</evidence>
<name>A0ABY7BUM5_9HYPH</name>
<keyword evidence="1" id="KW-0472">Membrane</keyword>
<keyword evidence="4" id="KW-1185">Reference proteome</keyword>
<evidence type="ECO:0000256" key="1">
    <source>
        <dbReference type="SAM" id="Phobius"/>
    </source>
</evidence>
<feature type="chain" id="PRO_5047509355" evidence="2">
    <location>
        <begin position="22"/>
        <end position="174"/>
    </location>
</feature>
<reference evidence="3" key="1">
    <citation type="submission" date="2022-12" db="EMBL/GenBank/DDBJ databases">
        <title>Jiella pelagia sp. nov., isolated from phosphonate enriched culture of Northwest Pacific surface seawater.</title>
        <authorList>
            <person name="Shin D.Y."/>
            <person name="Hwang C.Y."/>
        </authorList>
    </citation>
    <scope>NUCLEOTIDE SEQUENCE</scope>
    <source>
        <strain evidence="3">HL-NP1</strain>
    </source>
</reference>
<keyword evidence="2" id="KW-0732">Signal</keyword>
<feature type="signal peptide" evidence="2">
    <location>
        <begin position="1"/>
        <end position="21"/>
    </location>
</feature>
<organism evidence="3 4">
    <name type="scientific">Jiella pelagia</name>
    <dbReference type="NCBI Taxonomy" id="2986949"/>
    <lineage>
        <taxon>Bacteria</taxon>
        <taxon>Pseudomonadati</taxon>
        <taxon>Pseudomonadota</taxon>
        <taxon>Alphaproteobacteria</taxon>
        <taxon>Hyphomicrobiales</taxon>
        <taxon>Aurantimonadaceae</taxon>
        <taxon>Jiella</taxon>
    </lineage>
</organism>
<keyword evidence="1" id="KW-1133">Transmembrane helix</keyword>
<protein>
    <submittedName>
        <fullName evidence="3">Uncharacterized protein</fullName>
    </submittedName>
</protein>
<feature type="transmembrane region" description="Helical" evidence="1">
    <location>
        <begin position="39"/>
        <end position="58"/>
    </location>
</feature>
<dbReference type="Proteomes" id="UP001164020">
    <property type="component" value="Chromosome"/>
</dbReference>
<dbReference type="EMBL" id="CP114029">
    <property type="protein sequence ID" value="WAP66983.1"/>
    <property type="molecule type" value="Genomic_DNA"/>
</dbReference>
<sequence>MRSLIVVLSGMLFQWSSPSIAQATSPASNAAGDRIGTTFVYIILVILIVLIAIALSYIRKSIASSASFSLSQALSEDVQLPAKNANGEQLLGADGKVVLVPTMVSSSSRVIAFMGSVMLLFLFMGFGLFAMLRFAVGAELKYLSEIGTFLITGLTLFAPYIVNKFSGVFTLPGK</sequence>
<feature type="transmembrane region" description="Helical" evidence="1">
    <location>
        <begin position="142"/>
        <end position="162"/>
    </location>
</feature>
<proteinExistence type="predicted"/>
<evidence type="ECO:0000313" key="3">
    <source>
        <dbReference type="EMBL" id="WAP66983.1"/>
    </source>
</evidence>
<evidence type="ECO:0000256" key="2">
    <source>
        <dbReference type="SAM" id="SignalP"/>
    </source>
</evidence>
<dbReference type="RefSeq" id="WP_268879432.1">
    <property type="nucleotide sequence ID" value="NZ_CP114029.1"/>
</dbReference>
<keyword evidence="1" id="KW-0812">Transmembrane</keyword>